<dbReference type="GO" id="GO:0008233">
    <property type="term" value="F:peptidase activity"/>
    <property type="evidence" value="ECO:0007669"/>
    <property type="project" value="UniProtKB-KW"/>
</dbReference>
<dbReference type="InterPro" id="IPR002933">
    <property type="entry name" value="Peptidase_M20"/>
</dbReference>
<organism evidence="5 6">
    <name type="scientific">Thermogemmatispora tikiterensis</name>
    <dbReference type="NCBI Taxonomy" id="1825093"/>
    <lineage>
        <taxon>Bacteria</taxon>
        <taxon>Bacillati</taxon>
        <taxon>Chloroflexota</taxon>
        <taxon>Ktedonobacteria</taxon>
        <taxon>Thermogemmatisporales</taxon>
        <taxon>Thermogemmatisporaceae</taxon>
        <taxon>Thermogemmatispora</taxon>
    </lineage>
</organism>
<dbReference type="Pfam" id="PF07687">
    <property type="entry name" value="M20_dimer"/>
    <property type="match status" value="1"/>
</dbReference>
<keyword evidence="6" id="KW-1185">Reference proteome</keyword>
<dbReference type="NCBIfam" id="NF005914">
    <property type="entry name" value="PRK07907.1"/>
    <property type="match status" value="1"/>
</dbReference>
<dbReference type="EMBL" id="MCIF01000002">
    <property type="protein sequence ID" value="RAQ96587.1"/>
    <property type="molecule type" value="Genomic_DNA"/>
</dbReference>
<dbReference type="PANTHER" id="PTHR43270:SF12">
    <property type="entry name" value="SUCCINYL-DIAMINOPIMELATE DESUCCINYLASE"/>
    <property type="match status" value="1"/>
</dbReference>
<keyword evidence="1" id="KW-0645">Protease</keyword>
<accession>A0A328VGL4</accession>
<dbReference type="OrthoDB" id="9761532at2"/>
<evidence type="ECO:0000313" key="5">
    <source>
        <dbReference type="EMBL" id="RAQ96587.1"/>
    </source>
</evidence>
<dbReference type="NCBIfam" id="NF006053">
    <property type="entry name" value="PRK08201.1"/>
    <property type="match status" value="1"/>
</dbReference>
<evidence type="ECO:0000313" key="6">
    <source>
        <dbReference type="Proteomes" id="UP000248706"/>
    </source>
</evidence>
<dbReference type="GO" id="GO:0046872">
    <property type="term" value="F:metal ion binding"/>
    <property type="evidence" value="ECO:0007669"/>
    <property type="project" value="UniProtKB-KW"/>
</dbReference>
<dbReference type="NCBIfam" id="NF006579">
    <property type="entry name" value="PRK09104.1"/>
    <property type="match status" value="1"/>
</dbReference>
<name>A0A328VGL4_9CHLR</name>
<dbReference type="Pfam" id="PF01546">
    <property type="entry name" value="Peptidase_M20"/>
    <property type="match status" value="1"/>
</dbReference>
<protein>
    <submittedName>
        <fullName evidence="5">Peptidase M20</fullName>
    </submittedName>
</protein>
<keyword evidence="3" id="KW-0378">Hydrolase</keyword>
<dbReference type="Proteomes" id="UP000248706">
    <property type="component" value="Unassembled WGS sequence"/>
</dbReference>
<comment type="caution">
    <text evidence="5">The sequence shown here is derived from an EMBL/GenBank/DDBJ whole genome shotgun (WGS) entry which is preliminary data.</text>
</comment>
<dbReference type="PANTHER" id="PTHR43270">
    <property type="entry name" value="BETA-ALA-HIS DIPEPTIDASE"/>
    <property type="match status" value="1"/>
</dbReference>
<reference evidence="5 6" key="1">
    <citation type="submission" date="2016-08" db="EMBL/GenBank/DDBJ databases">
        <title>Analysis of Carbohydrate Active Enzymes in Thermogemmatispora T81 Reveals Carbohydrate Degradation Ability.</title>
        <authorList>
            <person name="Tomazini A."/>
            <person name="Lal S."/>
            <person name="Stott M."/>
            <person name="Henrissat B."/>
            <person name="Polikarpov I."/>
            <person name="Sparling R."/>
            <person name="Levin D.B."/>
        </authorList>
    </citation>
    <scope>NUCLEOTIDE SEQUENCE [LARGE SCALE GENOMIC DNA]</scope>
    <source>
        <strain evidence="5 6">T81</strain>
    </source>
</reference>
<proteinExistence type="predicted"/>
<dbReference type="Gene3D" id="3.30.70.360">
    <property type="match status" value="1"/>
</dbReference>
<dbReference type="InterPro" id="IPR051458">
    <property type="entry name" value="Cyt/Met_Dipeptidase"/>
</dbReference>
<dbReference type="AlphaFoldDB" id="A0A328VGL4"/>
<feature type="domain" description="Peptidase M20 dimerisation" evidence="4">
    <location>
        <begin position="194"/>
        <end position="356"/>
    </location>
</feature>
<dbReference type="RefSeq" id="WP_112430281.1">
    <property type="nucleotide sequence ID" value="NZ_MCIF01000002.1"/>
</dbReference>
<evidence type="ECO:0000256" key="3">
    <source>
        <dbReference type="ARBA" id="ARBA00022801"/>
    </source>
</evidence>
<gene>
    <name evidence="5" type="ORF">A4R35_13655</name>
</gene>
<keyword evidence="2" id="KW-0479">Metal-binding</keyword>
<evidence type="ECO:0000256" key="2">
    <source>
        <dbReference type="ARBA" id="ARBA00022723"/>
    </source>
</evidence>
<dbReference type="InterPro" id="IPR011650">
    <property type="entry name" value="Peptidase_M20_dimer"/>
</dbReference>
<evidence type="ECO:0000256" key="1">
    <source>
        <dbReference type="ARBA" id="ARBA00022670"/>
    </source>
</evidence>
<dbReference type="SUPFAM" id="SSF53187">
    <property type="entry name" value="Zn-dependent exopeptidases"/>
    <property type="match status" value="1"/>
</dbReference>
<dbReference type="GO" id="GO:0006508">
    <property type="term" value="P:proteolysis"/>
    <property type="evidence" value="ECO:0007669"/>
    <property type="project" value="UniProtKB-KW"/>
</dbReference>
<evidence type="ECO:0000259" key="4">
    <source>
        <dbReference type="Pfam" id="PF07687"/>
    </source>
</evidence>
<dbReference type="Gene3D" id="3.40.630.10">
    <property type="entry name" value="Zn peptidases"/>
    <property type="match status" value="1"/>
</dbReference>
<sequence length="459" mass="50875">MTQIEAYIAEHEQRFLEDLKGWLRIPSISTLPEYAADVRRAAEYAAGQLRSIGLDNVRLIETKGHPLVYGEWLKAAGRPTLLIYGHYDVQPVDPVELWQTPPFEPTIRGENLYCRGACDDKGQTMLVFKALETLITTEGGLPVNVRVLIEGEEEAGGESIEHYVRSYPERLTCDAAFICDTHMPAPDLPALISGLRGIIYTEVEARGAVRDLHSGTYGGIAPNPFHALALIIAGLKDARGHIHIPGLYDRQREAPPQEQRFWQEDPLHLAETLREEMGVAQLSGEPEYPPLQRIWARPTLEIHGFVGGFSGEGAKTVIPANGKVKISMRIPPDLGLKAEEVYRLFERRVKELAPPDVEVTVRKIHAGEGVLVSPEAPVIRAASAALKETYGREPVFIREGGSIPIAALFNDILQVPIVFMGFGLPDDNLHSPNEKYSLKQFFRGVRTVARFLQLYGAGT</sequence>